<dbReference type="AlphaFoldDB" id="R0LDR3"/>
<gene>
    <name evidence="2" type="ORF">Anapl_06325</name>
</gene>
<dbReference type="EMBL" id="KB743291">
    <property type="protein sequence ID" value="EOA99684.1"/>
    <property type="molecule type" value="Genomic_DNA"/>
</dbReference>
<reference evidence="3" key="1">
    <citation type="journal article" date="2013" name="Nat. Genet.">
        <title>The duck genome and transcriptome provide insight into an avian influenza virus reservoir species.</title>
        <authorList>
            <person name="Huang Y."/>
            <person name="Li Y."/>
            <person name="Burt D.W."/>
            <person name="Chen H."/>
            <person name="Zhang Y."/>
            <person name="Qian W."/>
            <person name="Kim H."/>
            <person name="Gan S."/>
            <person name="Zhao Y."/>
            <person name="Li J."/>
            <person name="Yi K."/>
            <person name="Feng H."/>
            <person name="Zhu P."/>
            <person name="Li B."/>
            <person name="Liu Q."/>
            <person name="Fairley S."/>
            <person name="Magor K.E."/>
            <person name="Du Z."/>
            <person name="Hu X."/>
            <person name="Goodman L."/>
            <person name="Tafer H."/>
            <person name="Vignal A."/>
            <person name="Lee T."/>
            <person name="Kim K.W."/>
            <person name="Sheng Z."/>
            <person name="An Y."/>
            <person name="Searle S."/>
            <person name="Herrero J."/>
            <person name="Groenen M.A."/>
            <person name="Crooijmans R.P."/>
            <person name="Faraut T."/>
            <person name="Cai Q."/>
            <person name="Webster R.G."/>
            <person name="Aldridge J.R."/>
            <person name="Warren W.C."/>
            <person name="Bartschat S."/>
            <person name="Kehr S."/>
            <person name="Marz M."/>
            <person name="Stadler P.F."/>
            <person name="Smith J."/>
            <person name="Kraus R.H."/>
            <person name="Zhao Y."/>
            <person name="Ren L."/>
            <person name="Fei J."/>
            <person name="Morisson M."/>
            <person name="Kaiser P."/>
            <person name="Griffin D.K."/>
            <person name="Rao M."/>
            <person name="Pitel F."/>
            <person name="Wang J."/>
            <person name="Li N."/>
        </authorList>
    </citation>
    <scope>NUCLEOTIDE SEQUENCE [LARGE SCALE GENOMIC DNA]</scope>
</reference>
<keyword evidence="3" id="KW-1185">Reference proteome</keyword>
<proteinExistence type="predicted"/>
<organism evidence="2 3">
    <name type="scientific">Anas platyrhynchos</name>
    <name type="common">Mallard</name>
    <name type="synonym">Anas boschas</name>
    <dbReference type="NCBI Taxonomy" id="8839"/>
    <lineage>
        <taxon>Eukaryota</taxon>
        <taxon>Metazoa</taxon>
        <taxon>Chordata</taxon>
        <taxon>Craniata</taxon>
        <taxon>Vertebrata</taxon>
        <taxon>Euteleostomi</taxon>
        <taxon>Archelosauria</taxon>
        <taxon>Archosauria</taxon>
        <taxon>Dinosauria</taxon>
        <taxon>Saurischia</taxon>
        <taxon>Theropoda</taxon>
        <taxon>Coelurosauria</taxon>
        <taxon>Aves</taxon>
        <taxon>Neognathae</taxon>
        <taxon>Galloanserae</taxon>
        <taxon>Anseriformes</taxon>
        <taxon>Anatidae</taxon>
        <taxon>Anatinae</taxon>
        <taxon>Anas</taxon>
    </lineage>
</organism>
<dbReference type="Proteomes" id="UP000296049">
    <property type="component" value="Unassembled WGS sequence"/>
</dbReference>
<feature type="region of interest" description="Disordered" evidence="1">
    <location>
        <begin position="636"/>
        <end position="660"/>
    </location>
</feature>
<feature type="compositionally biased region" description="Low complexity" evidence="1">
    <location>
        <begin position="926"/>
        <end position="935"/>
    </location>
</feature>
<accession>R0LDR3</accession>
<evidence type="ECO:0000313" key="2">
    <source>
        <dbReference type="EMBL" id="EOA99684.1"/>
    </source>
</evidence>
<protein>
    <submittedName>
        <fullName evidence="2">Uncharacterized protein</fullName>
    </submittedName>
</protein>
<name>R0LDR3_ANAPL</name>
<evidence type="ECO:0000256" key="1">
    <source>
        <dbReference type="SAM" id="MobiDB-lite"/>
    </source>
</evidence>
<sequence>MSGFHIAANTAEDECTPLHESSTGLTSKKYEDYRNSWERRWSSDSGSKAITAERQHGQLETCRLQNTRHIHQGGDDLASPCLTYKLPPNRSDDTSVPSTLSTSFWLRVRLKAASHPTPGSFITRRITWHQQLLLSTLFASLHKRFIISSEIEIGTVIQLFTVSASRVDLRLYAASACRALSANTAHSTQRGSDQTTAYKTHQNSEFNLLITYKNGCVRPNNQLNSIWTRKCLYDVVALVLRRDDRCGPLLTRSGLLHGIKQMLSEDTAETDPQKNEDEITSLLLTAVGRGASTAPKAHTPHAGQVLLTFHALADITRCTARLGWLEQLGVNKAAGITFTSNFIYFVKGKSKTKWFAEKRTRNGISLAQKPCPKAAILHSYSAERDCMLQAYELACRGSTLTEQVMLRRLLLATGEEKHNSGEKEKATFCLFTSSNLCHSRSPSCCLQYLPCNFLLLRVSCKDAPQPKIRIIAEDQNRWSHDATAAPHRNSHPVSQQLEAAPDEQEQPPPRHPSTLQLHKGPCQQIPDKRNLYHLDLEHHLKAHRQQRGTQMSPITAQRVPAVLMLAKDPQSCSRYPGTHGGTAKENPEPHQPQTCIRCFTDARRCLQVGPRWPPCYHLKRPTSDITFPTSADVCRSRTSAHKKTKRLSSSENPDKGSALPTSTRLFSDVSLSTSPPSILGISDKTSDLWCKAAAAFVGRVFTSLDAVYENFYIKLLYIKPLPNSGTSTTRSFKLTCLRGDEVIYPTSLSLTPFRHLLRENSSFIFTLPPLPKLLWMPTPYQCKTVTAPEASAQPNPDLQLCSEAQQILLDTKALAVFRSTANTLGHESPNCQRHQSPGNAQCPVLIDTRSLESHDGREQHGSGYFPGAARISRKKDFRHSDGHLNIFSITPQGSCHNPRVGNKRGRALLQRGAEQAGAKVFGLAAHQHQGAQQDAKWGEGEEEQGSQVTATGWPQAASLQHQPCVLTLHSLQIASTPRLKSPTRSKPSPAHRACKLCFSDAISFTPLRTHDHQSHCEHTRKRFLSCRTGTEQHTPDKPSCKHLRGNFWAFTLGLAAKYESNVGTCICTSSLVPQSLQVFRTTELNGSNADHELGPLQDNVC</sequence>
<feature type="region of interest" description="Disordered" evidence="1">
    <location>
        <begin position="572"/>
        <end position="591"/>
    </location>
</feature>
<feature type="region of interest" description="Disordered" evidence="1">
    <location>
        <begin position="481"/>
        <end position="522"/>
    </location>
</feature>
<evidence type="ECO:0000313" key="3">
    <source>
        <dbReference type="Proteomes" id="UP000296049"/>
    </source>
</evidence>
<feature type="region of interest" description="Disordered" evidence="1">
    <location>
        <begin position="926"/>
        <end position="951"/>
    </location>
</feature>